<dbReference type="Proteomes" id="UP000325315">
    <property type="component" value="Unassembled WGS sequence"/>
</dbReference>
<protein>
    <submittedName>
        <fullName evidence="2">Retrovirus-related Pol polyprotein from transposon TNT 1-94</fullName>
    </submittedName>
</protein>
<reference evidence="3" key="1">
    <citation type="journal article" date="2019" name="Plant Biotechnol. J.">
        <title>Genome sequencing of the Australian wild diploid species Gossypium australe highlights disease resistance and delayed gland morphogenesis.</title>
        <authorList>
            <person name="Cai Y."/>
            <person name="Cai X."/>
            <person name="Wang Q."/>
            <person name="Wang P."/>
            <person name="Zhang Y."/>
            <person name="Cai C."/>
            <person name="Xu Y."/>
            <person name="Wang K."/>
            <person name="Zhou Z."/>
            <person name="Wang C."/>
            <person name="Geng S."/>
            <person name="Li B."/>
            <person name="Dong Q."/>
            <person name="Hou Y."/>
            <person name="Wang H."/>
            <person name="Ai P."/>
            <person name="Liu Z."/>
            <person name="Yi F."/>
            <person name="Sun M."/>
            <person name="An G."/>
            <person name="Cheng J."/>
            <person name="Zhang Y."/>
            <person name="Shi Q."/>
            <person name="Xie Y."/>
            <person name="Shi X."/>
            <person name="Chang Y."/>
            <person name="Huang F."/>
            <person name="Chen Y."/>
            <person name="Hong S."/>
            <person name="Mi L."/>
            <person name="Sun Q."/>
            <person name="Zhang L."/>
            <person name="Zhou B."/>
            <person name="Peng R."/>
            <person name="Zhang X."/>
            <person name="Liu F."/>
        </authorList>
    </citation>
    <scope>NUCLEOTIDE SEQUENCE [LARGE SCALE GENOMIC DNA]</scope>
    <source>
        <strain evidence="3">cv. PA1801</strain>
    </source>
</reference>
<dbReference type="PANTHER" id="PTHR11439">
    <property type="entry name" value="GAG-POL-RELATED RETROTRANSPOSON"/>
    <property type="match status" value="1"/>
</dbReference>
<dbReference type="InterPro" id="IPR043502">
    <property type="entry name" value="DNA/RNA_pol_sf"/>
</dbReference>
<dbReference type="OrthoDB" id="10634583at2759"/>
<evidence type="ECO:0000313" key="2">
    <source>
        <dbReference type="EMBL" id="KAA3456275.1"/>
    </source>
</evidence>
<feature type="domain" description="Reverse transcriptase Ty1/copia-type" evidence="1">
    <location>
        <begin position="89"/>
        <end position="209"/>
    </location>
</feature>
<sequence>MAESYEKIDSSFGREWDLDDGRLVSWEEGYWHSDGSMEWYEIRLGINYHEIFPPTVKMVTIHTFLAVVAAKKFERGRLHENATRFYLKSPGKMCRLCRSLYDLRQAPHYWFAILVDSLMEYGFHQSCSNYSLFAFREQHVQIHVLVYVDDLIISGNDVKIVQQFKEYLSSCFHMKHLGRLKYFWGIKVARNAEGIFLCQRKYTLDIISEPVKTPLEQNHKLALVEGENTHNFAQYCWLAYSCSIYVATKEGSLGSCIMSSTILEGLGELSFDKTLLNRLFYLFGQISCFIDNQETTDSFSLLYRSRISLVNLKWLKGLLLFLGVDHSGSMRLYCDSQSTLHIAINPVYHEYTKHIKVDCHFIREEIQNENIETTHLTSCRRHRPKRGKRKQTGSNSIKIMDWKCSGILRPRVDETLGVTILLRIDLMRYWVPTYFGLAYETLGVNYCFKLSDEALGVILVCLVGSVYPPKSESC</sequence>
<gene>
    <name evidence="2" type="ORF">EPI10_019211</name>
</gene>
<organism evidence="2 3">
    <name type="scientific">Gossypium australe</name>
    <dbReference type="NCBI Taxonomy" id="47621"/>
    <lineage>
        <taxon>Eukaryota</taxon>
        <taxon>Viridiplantae</taxon>
        <taxon>Streptophyta</taxon>
        <taxon>Embryophyta</taxon>
        <taxon>Tracheophyta</taxon>
        <taxon>Spermatophyta</taxon>
        <taxon>Magnoliopsida</taxon>
        <taxon>eudicotyledons</taxon>
        <taxon>Gunneridae</taxon>
        <taxon>Pentapetalae</taxon>
        <taxon>rosids</taxon>
        <taxon>malvids</taxon>
        <taxon>Malvales</taxon>
        <taxon>Malvaceae</taxon>
        <taxon>Malvoideae</taxon>
        <taxon>Gossypium</taxon>
    </lineage>
</organism>
<dbReference type="PANTHER" id="PTHR11439:SF470">
    <property type="entry name" value="CYSTEINE-RICH RLK (RECEPTOR-LIKE PROTEIN KINASE) 8"/>
    <property type="match status" value="1"/>
</dbReference>
<dbReference type="CDD" id="cd09272">
    <property type="entry name" value="RNase_HI_RT_Ty1"/>
    <property type="match status" value="1"/>
</dbReference>
<dbReference type="Pfam" id="PF07727">
    <property type="entry name" value="RVT_2"/>
    <property type="match status" value="1"/>
</dbReference>
<comment type="caution">
    <text evidence="2">The sequence shown here is derived from an EMBL/GenBank/DDBJ whole genome shotgun (WGS) entry which is preliminary data.</text>
</comment>
<evidence type="ECO:0000259" key="1">
    <source>
        <dbReference type="Pfam" id="PF07727"/>
    </source>
</evidence>
<dbReference type="InterPro" id="IPR013103">
    <property type="entry name" value="RVT_2"/>
</dbReference>
<dbReference type="SUPFAM" id="SSF56672">
    <property type="entry name" value="DNA/RNA polymerases"/>
    <property type="match status" value="1"/>
</dbReference>
<accession>A0A5B6URM0</accession>
<keyword evidence="3" id="KW-1185">Reference proteome</keyword>
<proteinExistence type="predicted"/>
<dbReference type="EMBL" id="SMMG02000012">
    <property type="protein sequence ID" value="KAA3456275.1"/>
    <property type="molecule type" value="Genomic_DNA"/>
</dbReference>
<evidence type="ECO:0000313" key="3">
    <source>
        <dbReference type="Proteomes" id="UP000325315"/>
    </source>
</evidence>
<name>A0A5B6URM0_9ROSI</name>
<dbReference type="AlphaFoldDB" id="A0A5B6URM0"/>